<protein>
    <submittedName>
        <fullName evidence="2">Uncharacterized protein</fullName>
    </submittedName>
</protein>
<keyword evidence="3" id="KW-1185">Reference proteome</keyword>
<dbReference type="OrthoDB" id="1953352at2"/>
<evidence type="ECO:0000313" key="3">
    <source>
        <dbReference type="Proteomes" id="UP000295504"/>
    </source>
</evidence>
<keyword evidence="1" id="KW-1133">Transmembrane helix</keyword>
<sequence length="190" mass="22067">MKKFWNWDIAIDGKNFRVQLEYNIGLIRKMKIYINDHLSKLVRINRGEEGVDYFFCINNSECCIYSRMVGDKLHYSLALGSTDLITGETIEYVKPLPKAQKVKIKMTKTEIAIRAFIFIITLFPIIILINFVLEWLLIKLNCQLNYDLNSAIGSSITMGFFILISDFLVNLLKKKGWLKETEKPCLAEKD</sequence>
<dbReference type="RefSeq" id="WP_132849090.1">
    <property type="nucleotide sequence ID" value="NZ_CP058648.1"/>
</dbReference>
<comment type="caution">
    <text evidence="2">The sequence shown here is derived from an EMBL/GenBank/DDBJ whole genome shotgun (WGS) entry which is preliminary data.</text>
</comment>
<dbReference type="Gene3D" id="2.40.128.180">
    <property type="match status" value="1"/>
</dbReference>
<dbReference type="Proteomes" id="UP000295504">
    <property type="component" value="Unassembled WGS sequence"/>
</dbReference>
<dbReference type="AlphaFoldDB" id="A0A4R2TCX2"/>
<feature type="transmembrane region" description="Helical" evidence="1">
    <location>
        <begin position="150"/>
        <end position="169"/>
    </location>
</feature>
<accession>A0A4R2TCX2</accession>
<reference evidence="2 3" key="1">
    <citation type="submission" date="2019-03" db="EMBL/GenBank/DDBJ databases">
        <title>Genomic Encyclopedia of Type Strains, Phase IV (KMG-IV): sequencing the most valuable type-strain genomes for metagenomic binning, comparative biology and taxonomic classification.</title>
        <authorList>
            <person name="Goeker M."/>
        </authorList>
    </citation>
    <scope>NUCLEOTIDE SEQUENCE [LARGE SCALE GENOMIC DNA]</scope>
    <source>
        <strain evidence="2 3">DSM 100013</strain>
    </source>
</reference>
<organism evidence="2 3">
    <name type="scientific">Serpentinicella alkaliphila</name>
    <dbReference type="NCBI Taxonomy" id="1734049"/>
    <lineage>
        <taxon>Bacteria</taxon>
        <taxon>Bacillati</taxon>
        <taxon>Bacillota</taxon>
        <taxon>Clostridia</taxon>
        <taxon>Peptostreptococcales</taxon>
        <taxon>Natronincolaceae</taxon>
        <taxon>Serpentinicella</taxon>
    </lineage>
</organism>
<keyword evidence="1" id="KW-0812">Transmembrane</keyword>
<dbReference type="InterPro" id="IPR038513">
    <property type="entry name" value="FAIM1_dom_sf"/>
</dbReference>
<feature type="transmembrane region" description="Helical" evidence="1">
    <location>
        <begin position="111"/>
        <end position="138"/>
    </location>
</feature>
<evidence type="ECO:0000256" key="1">
    <source>
        <dbReference type="SAM" id="Phobius"/>
    </source>
</evidence>
<proteinExistence type="predicted"/>
<dbReference type="EMBL" id="SLYC01000032">
    <property type="protein sequence ID" value="TCP99841.1"/>
    <property type="molecule type" value="Genomic_DNA"/>
</dbReference>
<name>A0A4R2TCX2_9FIRM</name>
<evidence type="ECO:0000313" key="2">
    <source>
        <dbReference type="EMBL" id="TCP99841.1"/>
    </source>
</evidence>
<gene>
    <name evidence="2" type="ORF">EDD79_103229</name>
</gene>
<keyword evidence="1" id="KW-0472">Membrane</keyword>